<gene>
    <name evidence="2" type="ORF">SDC9_199998</name>
</gene>
<reference evidence="2" key="1">
    <citation type="submission" date="2019-08" db="EMBL/GenBank/DDBJ databases">
        <authorList>
            <person name="Kucharzyk K."/>
            <person name="Murdoch R.W."/>
            <person name="Higgins S."/>
            <person name="Loffler F."/>
        </authorList>
    </citation>
    <scope>NUCLEOTIDE SEQUENCE</scope>
</reference>
<dbReference type="AlphaFoldDB" id="A0A645INB2"/>
<proteinExistence type="predicted"/>
<protein>
    <submittedName>
        <fullName evidence="2">Uncharacterized protein</fullName>
    </submittedName>
</protein>
<evidence type="ECO:0000313" key="2">
    <source>
        <dbReference type="EMBL" id="MPN52342.1"/>
    </source>
</evidence>
<evidence type="ECO:0000256" key="1">
    <source>
        <dbReference type="SAM" id="MobiDB-lite"/>
    </source>
</evidence>
<feature type="region of interest" description="Disordered" evidence="1">
    <location>
        <begin position="32"/>
        <end position="88"/>
    </location>
</feature>
<comment type="caution">
    <text evidence="2">The sequence shown here is derived from an EMBL/GenBank/DDBJ whole genome shotgun (WGS) entry which is preliminary data.</text>
</comment>
<name>A0A645INB2_9ZZZZ</name>
<feature type="compositionally biased region" description="Basic and acidic residues" evidence="1">
    <location>
        <begin position="58"/>
        <end position="81"/>
    </location>
</feature>
<dbReference type="EMBL" id="VSSQ01118352">
    <property type="protein sequence ID" value="MPN52342.1"/>
    <property type="molecule type" value="Genomic_DNA"/>
</dbReference>
<accession>A0A645INB2</accession>
<sequence>MFNPVELPQNPLQRTGDQLFDFARRMPRIGHLDIGHRDDDLGILLAGRQPQRRRSQQHRGDDQHRGKRSVQKESDDAHNHGETSFGFR</sequence>
<organism evidence="2">
    <name type="scientific">bioreactor metagenome</name>
    <dbReference type="NCBI Taxonomy" id="1076179"/>
    <lineage>
        <taxon>unclassified sequences</taxon>
        <taxon>metagenomes</taxon>
        <taxon>ecological metagenomes</taxon>
    </lineage>
</organism>